<sequence length="876" mass="100237">MTTKTATEHLPKIGKVGSLMLIGAGTTVLTSKTVKSKMEELAYNPPYSLLKFLLPFILFPLLLYTRLSIPIRFAYNCFLKPFLVVSTKNGNNNEGNAHKNKLDTFYSGQADLYDNTRNQLLKGRENMLQLLAAHLKAQPEPLIRKYSSPSKNLPYNSLIPNNNGNNGDETRQKKIWVDLGGGTGWNIEKMDEYLPLTYFDAIYLIDLCEPLLEIARERIKAKGWKNVHVLCQDASNFVLPEWESGELDPRGSLRAITMSYSLSMIPPFYQLLDRCDQVLDPQRGLMGVVDFYTSRDGGNRERAIGTASKRVSWFAKWFWECWFSFDGVNLHTSRRDYLEYKMGTIKTYNARNNFLNSWFIQIPYYVFLGCSRQRDASSTLRSFKQEAGNQKGLNNAGLLTPISPFGTPPLTSPDTFNVPNLDLGPSAYGKPELQSGKQDEIILQQTLVDAGAPLSPFHYHLKNAWRVPYLEEKVHEQFRTHIYGWTWEDPAVDVKKLNINENDHILAITSAGDNVLHYALAASPARIHAVDMNPCQGHILELKLAAIQALEYNDFWLLFGEGRHPEFKKLLTTKLSPYLSSHAYAYWLSNHWQFSRNFYFRGYSGWALRLAQIAFFLSGVSNDVKKLCKATNVQEQDKIWKKRIRPVFLGKWMVKLFLGNPMFNWHALGVPQNQMNCFLQDGTVEDYIKATLDPIPKLTTLKDDNYFFLLCLNGRYTRSSCPSFLKPEGFRALKNSKSTNSLKSHTDTILNVLRGLPDGSLTKIIVMDSMDWFDPIDPNVQLPTSSSNAEDQFDSNSPEKSLEYLRSELDYEIIEMLRVLKKNGLVIWRSASKKPWYIQRFQLAGFNVNPIDIRENGKAIDRVNMYASFWKAEKIV</sequence>
<feature type="transmembrane region" description="Helical" evidence="1">
    <location>
        <begin position="52"/>
        <end position="75"/>
    </location>
</feature>
<dbReference type="PANTHER" id="PTHR47473">
    <property type="entry name" value="BTA1P"/>
    <property type="match status" value="1"/>
</dbReference>
<dbReference type="Proteomes" id="UP001355207">
    <property type="component" value="Chromosome 11"/>
</dbReference>
<evidence type="ECO:0000313" key="3">
    <source>
        <dbReference type="EMBL" id="WWC92743.1"/>
    </source>
</evidence>
<dbReference type="InterPro" id="IPR029063">
    <property type="entry name" value="SAM-dependent_MTases_sf"/>
</dbReference>
<proteinExistence type="predicted"/>
<dbReference type="CDD" id="cd02440">
    <property type="entry name" value="AdoMet_MTases"/>
    <property type="match status" value="1"/>
</dbReference>
<keyword evidence="1" id="KW-0472">Membrane</keyword>
<dbReference type="Gene3D" id="3.40.50.150">
    <property type="entry name" value="Vaccinia Virus protein VP39"/>
    <property type="match status" value="1"/>
</dbReference>
<dbReference type="RefSeq" id="XP_066079505.1">
    <property type="nucleotide sequence ID" value="XM_066223408.1"/>
</dbReference>
<dbReference type="InterPro" id="IPR021829">
    <property type="entry name" value="DUF3419"/>
</dbReference>
<name>A0AAX4K7I6_9TREE</name>
<dbReference type="Pfam" id="PF13649">
    <property type="entry name" value="Methyltransf_25"/>
    <property type="match status" value="1"/>
</dbReference>
<reference evidence="3 4" key="1">
    <citation type="submission" date="2024-01" db="EMBL/GenBank/DDBJ databases">
        <title>Comparative genomics of Cryptococcus and Kwoniella reveals pathogenesis evolution and contrasting modes of karyotype evolution via chromosome fusion or intercentromeric recombination.</title>
        <authorList>
            <person name="Coelho M.A."/>
            <person name="David-Palma M."/>
            <person name="Shea T."/>
            <person name="Bowers K."/>
            <person name="McGinley-Smith S."/>
            <person name="Mohammad A.W."/>
            <person name="Gnirke A."/>
            <person name="Yurkov A.M."/>
            <person name="Nowrousian M."/>
            <person name="Sun S."/>
            <person name="Cuomo C.A."/>
            <person name="Heitman J."/>
        </authorList>
    </citation>
    <scope>NUCLEOTIDE SEQUENCE [LARGE SCALE GENOMIC DNA]</scope>
    <source>
        <strain evidence="3 4">CBS 6074</strain>
    </source>
</reference>
<protein>
    <recommendedName>
        <fullName evidence="2">Methyltransferase domain-containing protein</fullName>
    </recommendedName>
</protein>
<keyword evidence="1" id="KW-1133">Transmembrane helix</keyword>
<gene>
    <name evidence="3" type="ORF">L201_007702</name>
</gene>
<dbReference type="Pfam" id="PF11899">
    <property type="entry name" value="DUF3419"/>
    <property type="match status" value="1"/>
</dbReference>
<evidence type="ECO:0000256" key="1">
    <source>
        <dbReference type="SAM" id="Phobius"/>
    </source>
</evidence>
<dbReference type="PANTHER" id="PTHR47473:SF1">
    <property type="entry name" value="METHYLTRANSFERASE DOMAIN-CONTAINING PROTEIN"/>
    <property type="match status" value="1"/>
</dbReference>
<feature type="domain" description="Methyltransferase" evidence="2">
    <location>
        <begin position="177"/>
        <end position="281"/>
    </location>
</feature>
<evidence type="ECO:0000259" key="2">
    <source>
        <dbReference type="Pfam" id="PF13649"/>
    </source>
</evidence>
<evidence type="ECO:0000313" key="4">
    <source>
        <dbReference type="Proteomes" id="UP001355207"/>
    </source>
</evidence>
<dbReference type="GeneID" id="91098370"/>
<dbReference type="AlphaFoldDB" id="A0AAX4K7I6"/>
<accession>A0AAX4K7I6</accession>
<dbReference type="EMBL" id="CP144108">
    <property type="protein sequence ID" value="WWC92743.1"/>
    <property type="molecule type" value="Genomic_DNA"/>
</dbReference>
<keyword evidence="1" id="KW-0812">Transmembrane</keyword>
<dbReference type="SUPFAM" id="SSF53335">
    <property type="entry name" value="S-adenosyl-L-methionine-dependent methyltransferases"/>
    <property type="match status" value="1"/>
</dbReference>
<dbReference type="InterPro" id="IPR041698">
    <property type="entry name" value="Methyltransf_25"/>
</dbReference>
<organism evidence="3 4">
    <name type="scientific">Kwoniella dendrophila CBS 6074</name>
    <dbReference type="NCBI Taxonomy" id="1295534"/>
    <lineage>
        <taxon>Eukaryota</taxon>
        <taxon>Fungi</taxon>
        <taxon>Dikarya</taxon>
        <taxon>Basidiomycota</taxon>
        <taxon>Agaricomycotina</taxon>
        <taxon>Tremellomycetes</taxon>
        <taxon>Tremellales</taxon>
        <taxon>Cryptococcaceae</taxon>
        <taxon>Kwoniella</taxon>
    </lineage>
</organism>
<keyword evidence="4" id="KW-1185">Reference proteome</keyword>